<dbReference type="PANTHER" id="PTHR33677">
    <property type="entry name" value="TRANSCRIPTIONAL REPRESSOR FRMR-RELATED"/>
    <property type="match status" value="1"/>
</dbReference>
<dbReference type="GO" id="GO:0006355">
    <property type="term" value="P:regulation of DNA-templated transcription"/>
    <property type="evidence" value="ECO:0007669"/>
    <property type="project" value="InterPro"/>
</dbReference>
<dbReference type="InterPro" id="IPR038390">
    <property type="entry name" value="Metal_Tscrpt_repr_sf"/>
</dbReference>
<dbReference type="InterPro" id="IPR003735">
    <property type="entry name" value="Metal_Tscrpt_repr"/>
</dbReference>
<dbReference type="GO" id="GO:0046872">
    <property type="term" value="F:metal ion binding"/>
    <property type="evidence" value="ECO:0007669"/>
    <property type="project" value="InterPro"/>
</dbReference>
<dbReference type="GO" id="GO:0003677">
    <property type="term" value="F:DNA binding"/>
    <property type="evidence" value="ECO:0007669"/>
    <property type="project" value="InterPro"/>
</dbReference>
<organism evidence="1">
    <name type="scientific">marine sediment metagenome</name>
    <dbReference type="NCBI Taxonomy" id="412755"/>
    <lineage>
        <taxon>unclassified sequences</taxon>
        <taxon>metagenomes</taxon>
        <taxon>ecological metagenomes</taxon>
    </lineage>
</organism>
<dbReference type="Gene3D" id="1.20.58.1000">
    <property type="entry name" value="Metal-sensitive repressor, helix protomer"/>
    <property type="match status" value="1"/>
</dbReference>
<accession>X1MXU6</accession>
<dbReference type="PANTHER" id="PTHR33677:SF3">
    <property type="entry name" value="COPPER-SENSING TRANSCRIPTIONAL REPRESSOR RICR"/>
    <property type="match status" value="1"/>
</dbReference>
<dbReference type="EMBL" id="BARV01017398">
    <property type="protein sequence ID" value="GAI22866.1"/>
    <property type="molecule type" value="Genomic_DNA"/>
</dbReference>
<reference evidence="1" key="1">
    <citation type="journal article" date="2014" name="Front. Microbiol.">
        <title>High frequency of phylogenetically diverse reductive dehalogenase-homologous genes in deep subseafloor sedimentary metagenomes.</title>
        <authorList>
            <person name="Kawai M."/>
            <person name="Futagami T."/>
            <person name="Toyoda A."/>
            <person name="Takaki Y."/>
            <person name="Nishi S."/>
            <person name="Hori S."/>
            <person name="Arai W."/>
            <person name="Tsubouchi T."/>
            <person name="Morono Y."/>
            <person name="Uchiyama I."/>
            <person name="Ito T."/>
            <person name="Fujiyama A."/>
            <person name="Inagaki F."/>
            <person name="Takami H."/>
        </authorList>
    </citation>
    <scope>NUCLEOTIDE SEQUENCE</scope>
    <source>
        <strain evidence="1">Expedition CK06-06</strain>
    </source>
</reference>
<dbReference type="CDD" id="cd10148">
    <property type="entry name" value="CsoR-like_DUF156"/>
    <property type="match status" value="1"/>
</dbReference>
<sequence>MGKNPSHEDNLVALRRIEGQVRGVQGMIEDRKYCIDILNQIHAIKGALGRVEEKILKKHFQHCVTE</sequence>
<evidence type="ECO:0008006" key="2">
    <source>
        <dbReference type="Google" id="ProtNLM"/>
    </source>
</evidence>
<dbReference type="Pfam" id="PF02583">
    <property type="entry name" value="Trns_repr_metal"/>
    <property type="match status" value="1"/>
</dbReference>
<protein>
    <recommendedName>
        <fullName evidence="2">Transcriptional regulator</fullName>
    </recommendedName>
</protein>
<feature type="non-terminal residue" evidence="1">
    <location>
        <position position="66"/>
    </location>
</feature>
<name>X1MXU6_9ZZZZ</name>
<proteinExistence type="predicted"/>
<evidence type="ECO:0000313" key="1">
    <source>
        <dbReference type="EMBL" id="GAI22866.1"/>
    </source>
</evidence>
<comment type="caution">
    <text evidence="1">The sequence shown here is derived from an EMBL/GenBank/DDBJ whole genome shotgun (WGS) entry which is preliminary data.</text>
</comment>
<dbReference type="AlphaFoldDB" id="X1MXU6"/>
<gene>
    <name evidence="1" type="ORF">S06H3_29657</name>
</gene>